<sequence>KWIRKWLRSKGLSVPDLKDLKQTHQQRDAEEKRREELGVASDEKTEEALEGYVAGVPTRSEL</sequence>
<proteinExistence type="predicted"/>
<name>A0A7J6TKN1_PEROL</name>
<evidence type="ECO:0000313" key="2">
    <source>
        <dbReference type="EMBL" id="KAF4745869.1"/>
    </source>
</evidence>
<gene>
    <name evidence="2" type="ORF">FOZ62_024494</name>
</gene>
<dbReference type="Proteomes" id="UP000574390">
    <property type="component" value="Unassembled WGS sequence"/>
</dbReference>
<comment type="caution">
    <text evidence="2">The sequence shown here is derived from an EMBL/GenBank/DDBJ whole genome shotgun (WGS) entry which is preliminary data.</text>
</comment>
<feature type="region of interest" description="Disordered" evidence="1">
    <location>
        <begin position="17"/>
        <end position="62"/>
    </location>
</feature>
<organism evidence="2 3">
    <name type="scientific">Perkinsus olseni</name>
    <name type="common">Perkinsus atlanticus</name>
    <dbReference type="NCBI Taxonomy" id="32597"/>
    <lineage>
        <taxon>Eukaryota</taxon>
        <taxon>Sar</taxon>
        <taxon>Alveolata</taxon>
        <taxon>Perkinsozoa</taxon>
        <taxon>Perkinsea</taxon>
        <taxon>Perkinsida</taxon>
        <taxon>Perkinsidae</taxon>
        <taxon>Perkinsus</taxon>
    </lineage>
</organism>
<feature type="compositionally biased region" description="Basic and acidic residues" evidence="1">
    <location>
        <begin position="17"/>
        <end position="47"/>
    </location>
</feature>
<accession>A0A7J6TKN1</accession>
<feature type="non-terminal residue" evidence="2">
    <location>
        <position position="1"/>
    </location>
</feature>
<evidence type="ECO:0000313" key="3">
    <source>
        <dbReference type="Proteomes" id="UP000574390"/>
    </source>
</evidence>
<reference evidence="2 3" key="1">
    <citation type="submission" date="2020-04" db="EMBL/GenBank/DDBJ databases">
        <title>Perkinsus olseni comparative genomics.</title>
        <authorList>
            <person name="Bogema D.R."/>
        </authorList>
    </citation>
    <scope>NUCLEOTIDE SEQUENCE [LARGE SCALE GENOMIC DNA]</scope>
    <source>
        <strain evidence="2">ATCC PRA-205</strain>
    </source>
</reference>
<protein>
    <submittedName>
        <fullName evidence="2">Uncharacterized protein</fullName>
    </submittedName>
</protein>
<dbReference type="AlphaFoldDB" id="A0A7J6TKN1"/>
<dbReference type="EMBL" id="JABANM010006473">
    <property type="protein sequence ID" value="KAF4745869.1"/>
    <property type="molecule type" value="Genomic_DNA"/>
</dbReference>
<evidence type="ECO:0000256" key="1">
    <source>
        <dbReference type="SAM" id="MobiDB-lite"/>
    </source>
</evidence>